<dbReference type="OMA" id="CITGCHS"/>
<evidence type="ECO:0000256" key="6">
    <source>
        <dbReference type="ARBA" id="ARBA00022827"/>
    </source>
</evidence>
<evidence type="ECO:0000256" key="3">
    <source>
        <dbReference type="ARBA" id="ARBA00005995"/>
    </source>
</evidence>
<keyword evidence="6" id="KW-0274">FAD</keyword>
<feature type="transmembrane region" description="Helical" evidence="9">
    <location>
        <begin position="12"/>
        <end position="36"/>
    </location>
</feature>
<name>E0VJ70_PEDHC</name>
<dbReference type="eggNOG" id="KOG0685">
    <property type="taxonomic scope" value="Eukaryota"/>
</dbReference>
<dbReference type="GO" id="GO:0005737">
    <property type="term" value="C:cytoplasm"/>
    <property type="evidence" value="ECO:0007669"/>
    <property type="project" value="UniProtKB-SubCell"/>
</dbReference>
<dbReference type="Proteomes" id="UP000009046">
    <property type="component" value="Unassembled WGS sequence"/>
</dbReference>
<keyword evidence="9" id="KW-1133">Transmembrane helix</keyword>
<dbReference type="SUPFAM" id="SSF51905">
    <property type="entry name" value="FAD/NAD(P)-binding domain"/>
    <property type="match status" value="1"/>
</dbReference>
<evidence type="ECO:0000259" key="10">
    <source>
        <dbReference type="Pfam" id="PF01593"/>
    </source>
</evidence>
<evidence type="ECO:0000256" key="8">
    <source>
        <dbReference type="SAM" id="MobiDB-lite"/>
    </source>
</evidence>
<organism>
    <name type="scientific">Pediculus humanus subsp. corporis</name>
    <name type="common">Body louse</name>
    <dbReference type="NCBI Taxonomy" id="121224"/>
    <lineage>
        <taxon>Eukaryota</taxon>
        <taxon>Metazoa</taxon>
        <taxon>Ecdysozoa</taxon>
        <taxon>Arthropoda</taxon>
        <taxon>Hexapoda</taxon>
        <taxon>Insecta</taxon>
        <taxon>Pterygota</taxon>
        <taxon>Neoptera</taxon>
        <taxon>Paraneoptera</taxon>
        <taxon>Psocodea</taxon>
        <taxon>Troctomorpha</taxon>
        <taxon>Phthiraptera</taxon>
        <taxon>Anoplura</taxon>
        <taxon>Pediculidae</taxon>
        <taxon>Pediculus</taxon>
    </lineage>
</organism>
<comment type="subcellular location">
    <subcellularLocation>
        <location evidence="2">Cytoplasm</location>
    </subcellularLocation>
</comment>
<dbReference type="KEGG" id="phu:Phum_PHUM239110"/>
<dbReference type="Gene3D" id="3.50.50.60">
    <property type="entry name" value="FAD/NAD(P)-binding domain"/>
    <property type="match status" value="1"/>
</dbReference>
<evidence type="ECO:0000256" key="7">
    <source>
        <dbReference type="ARBA" id="ARBA00023002"/>
    </source>
</evidence>
<evidence type="ECO:0000313" key="13">
    <source>
        <dbReference type="Proteomes" id="UP000009046"/>
    </source>
</evidence>
<gene>
    <name evidence="12" type="primary">8230698</name>
    <name evidence="11" type="ORF">Phum_PHUM239110</name>
</gene>
<dbReference type="GeneID" id="8230698"/>
<evidence type="ECO:0000256" key="5">
    <source>
        <dbReference type="ARBA" id="ARBA00022630"/>
    </source>
</evidence>
<dbReference type="EMBL" id="AAZO01002773">
    <property type="status" value="NOT_ANNOTATED_CDS"/>
    <property type="molecule type" value="Genomic_DNA"/>
</dbReference>
<reference evidence="11" key="1">
    <citation type="submission" date="2007-04" db="EMBL/GenBank/DDBJ databases">
        <title>Annotation of Pediculus humanus corporis strain USDA.</title>
        <authorList>
            <person name="Kirkness E."/>
            <person name="Hannick L."/>
            <person name="Hass B."/>
            <person name="Bruggner R."/>
            <person name="Lawson D."/>
            <person name="Bidwell S."/>
            <person name="Joardar V."/>
            <person name="Caler E."/>
            <person name="Walenz B."/>
            <person name="Inman J."/>
            <person name="Schobel S."/>
            <person name="Galinsky K."/>
            <person name="Amedeo P."/>
            <person name="Strausberg R."/>
        </authorList>
    </citation>
    <scope>NUCLEOTIDE SEQUENCE</scope>
    <source>
        <strain evidence="11">USDA</strain>
    </source>
</reference>
<keyword evidence="9" id="KW-0812">Transmembrane</keyword>
<dbReference type="CTD" id="8230698"/>
<keyword evidence="7" id="KW-0560">Oxidoreductase</keyword>
<feature type="domain" description="Amine oxidase" evidence="10">
    <location>
        <begin position="80"/>
        <end position="280"/>
    </location>
</feature>
<dbReference type="EnsemblMetazoa" id="PHUM239110-RA">
    <property type="protein sequence ID" value="PHUM239110-PA"/>
    <property type="gene ID" value="PHUM239110"/>
</dbReference>
<dbReference type="GO" id="GO:0046592">
    <property type="term" value="F:polyamine oxidase activity"/>
    <property type="evidence" value="ECO:0007669"/>
    <property type="project" value="TreeGrafter"/>
</dbReference>
<keyword evidence="9" id="KW-0472">Membrane</keyword>
<dbReference type="VEuPathDB" id="VectorBase:PHUM239110"/>
<evidence type="ECO:0000256" key="4">
    <source>
        <dbReference type="ARBA" id="ARBA00022490"/>
    </source>
</evidence>
<feature type="region of interest" description="Disordered" evidence="8">
    <location>
        <begin position="293"/>
        <end position="322"/>
    </location>
</feature>
<dbReference type="HOGENOM" id="CLU_004498_2_3_1"/>
<dbReference type="EMBL" id="DS235219">
    <property type="protein sequence ID" value="EEB13427.1"/>
    <property type="molecule type" value="Genomic_DNA"/>
</dbReference>
<accession>E0VJ70</accession>
<reference evidence="12" key="3">
    <citation type="submission" date="2020-05" db="UniProtKB">
        <authorList>
            <consortium name="EnsemblMetazoa"/>
        </authorList>
    </citation>
    <scope>IDENTIFICATION</scope>
    <source>
        <strain evidence="12">USDA</strain>
    </source>
</reference>
<dbReference type="InterPro" id="IPR002937">
    <property type="entry name" value="Amino_oxidase"/>
</dbReference>
<dbReference type="FunCoup" id="E0VJ70">
    <property type="interactions" value="103"/>
</dbReference>
<proteinExistence type="inferred from homology"/>
<evidence type="ECO:0000313" key="12">
    <source>
        <dbReference type="EnsemblMetazoa" id="PHUM239110-PA"/>
    </source>
</evidence>
<evidence type="ECO:0000313" key="11">
    <source>
        <dbReference type="EMBL" id="EEB13427.1"/>
    </source>
</evidence>
<dbReference type="SUPFAM" id="SSF54373">
    <property type="entry name" value="FAD-linked reductases, C-terminal domain"/>
    <property type="match status" value="1"/>
</dbReference>
<protein>
    <submittedName>
        <fullName evidence="11 12">Spermine oxidase, putative</fullName>
    </submittedName>
</protein>
<dbReference type="Pfam" id="PF01593">
    <property type="entry name" value="Amino_oxidase"/>
    <property type="match status" value="2"/>
</dbReference>
<dbReference type="InterPro" id="IPR036188">
    <property type="entry name" value="FAD/NAD-bd_sf"/>
</dbReference>
<reference evidence="11" key="2">
    <citation type="submission" date="2007-04" db="EMBL/GenBank/DDBJ databases">
        <title>The genome of the human body louse.</title>
        <authorList>
            <consortium name="The Human Body Louse Genome Consortium"/>
            <person name="Kirkness E."/>
            <person name="Walenz B."/>
            <person name="Hass B."/>
            <person name="Bruggner R."/>
            <person name="Strausberg R."/>
        </authorList>
    </citation>
    <scope>NUCLEOTIDE SEQUENCE</scope>
    <source>
        <strain evidence="11">USDA</strain>
    </source>
</reference>
<feature type="domain" description="Amine oxidase" evidence="10">
    <location>
        <begin position="334"/>
        <end position="562"/>
    </location>
</feature>
<dbReference type="Gene3D" id="3.90.660.10">
    <property type="match status" value="1"/>
</dbReference>
<evidence type="ECO:0000256" key="2">
    <source>
        <dbReference type="ARBA" id="ARBA00004496"/>
    </source>
</evidence>
<dbReference type="InterPro" id="IPR050281">
    <property type="entry name" value="Flavin_monoamine_oxidase"/>
</dbReference>
<dbReference type="OrthoDB" id="2019015at2759"/>
<keyword evidence="5" id="KW-0285">Flavoprotein</keyword>
<dbReference type="PANTHER" id="PTHR10742">
    <property type="entry name" value="FLAVIN MONOAMINE OXIDASE"/>
    <property type="match status" value="1"/>
</dbReference>
<feature type="transmembrane region" description="Helical" evidence="9">
    <location>
        <begin position="57"/>
        <end position="79"/>
    </location>
</feature>
<comment type="similarity">
    <text evidence="3">Belongs to the flavin monoamine oxidase family.</text>
</comment>
<dbReference type="STRING" id="121224.E0VJ70"/>
<dbReference type="AlphaFoldDB" id="E0VJ70"/>
<dbReference type="InParanoid" id="E0VJ70"/>
<keyword evidence="13" id="KW-1185">Reference proteome</keyword>
<evidence type="ECO:0000256" key="9">
    <source>
        <dbReference type="SAM" id="Phobius"/>
    </source>
</evidence>
<sequence length="587" mass="66432">MAEVKNNNNNNLFQIIIIGGGISGLAAGDALVKKGITNFKIWKRGIKLEAEWKHMKWVNTLFTFNTLINTFNTIFIIGFSEYFSRNLKLEMGANYIHGILGNPMYELALNHGLIDITHTPKDHQVLAVMEDGSQIPFLMLQEVYEAYTCFLRRCEEYFLSQFLPPEGISNVGDHIKLEVALYLDRINDNKEKHIKQLIFDSLLKRETCITGCNDMNEVNLIELGSYIELQGGNIVLPGGYSSVLQAVALDIPPENIVLNHCVTKINWISDKCKNECCQGTGYDSGIDLLANGEVNNDSDSDEEKHNIEQIPLNNSNDSNDDNDSKLQNLEIFDIEKELDVVEVICENGVKFYGSHVICTIPLGVLKEKSDTLFSPKLPQDKLDSIKKLSFGTVDKIFLEYSRPFLHDNVTEVMLLWDNENVDENLETCWFKKIHAFSKVSDTLLLGWISGEEAKFMEKLPNQVVGEKCTEILRKFLNDPYIPLPKTCTTSKWHSNEHFRGSYSSISVEASHLDIEVIAKPLFSHLHKKKPILLFAGEHTHHSFYSTVHGAYLTGKSAVENILKAEVENITEEDSCSTNKNDDEKNDL</sequence>
<dbReference type="RefSeq" id="XP_002426165.1">
    <property type="nucleotide sequence ID" value="XM_002426120.1"/>
</dbReference>
<comment type="cofactor">
    <cofactor evidence="1">
        <name>FAD</name>
        <dbReference type="ChEBI" id="CHEBI:57692"/>
    </cofactor>
</comment>
<dbReference type="PANTHER" id="PTHR10742:SF405">
    <property type="entry name" value="PEROXISOMAL N(1)-ACETYL-SPERMINE_SPERMIDINE OXIDASE"/>
    <property type="match status" value="1"/>
</dbReference>
<keyword evidence="4" id="KW-0963">Cytoplasm</keyword>
<evidence type="ECO:0000256" key="1">
    <source>
        <dbReference type="ARBA" id="ARBA00001974"/>
    </source>
</evidence>